<reference evidence="4" key="1">
    <citation type="submission" date="2023-06" db="EMBL/GenBank/DDBJ databases">
        <authorList>
            <person name="Delattre M."/>
        </authorList>
    </citation>
    <scope>NUCLEOTIDE SEQUENCE</scope>
    <source>
        <strain evidence="4">AF72</strain>
    </source>
</reference>
<evidence type="ECO:0000259" key="3">
    <source>
        <dbReference type="PROSITE" id="PS50015"/>
    </source>
</evidence>
<evidence type="ECO:0000256" key="2">
    <source>
        <dbReference type="SAM" id="SignalP"/>
    </source>
</evidence>
<proteinExistence type="predicted"/>
<evidence type="ECO:0000256" key="1">
    <source>
        <dbReference type="ARBA" id="ARBA00023157"/>
    </source>
</evidence>
<dbReference type="SMART" id="SM00741">
    <property type="entry name" value="SapB"/>
    <property type="match status" value="1"/>
</dbReference>
<feature type="signal peptide" evidence="2">
    <location>
        <begin position="1"/>
        <end position="28"/>
    </location>
</feature>
<dbReference type="InterPro" id="IPR011001">
    <property type="entry name" value="Saposin-like"/>
</dbReference>
<dbReference type="InterPro" id="IPR008139">
    <property type="entry name" value="SaposinB_dom"/>
</dbReference>
<evidence type="ECO:0000313" key="5">
    <source>
        <dbReference type="Proteomes" id="UP001177023"/>
    </source>
</evidence>
<feature type="non-terminal residue" evidence="4">
    <location>
        <position position="127"/>
    </location>
</feature>
<dbReference type="SUPFAM" id="SSF47862">
    <property type="entry name" value="Saposin"/>
    <property type="match status" value="1"/>
</dbReference>
<keyword evidence="1" id="KW-1015">Disulfide bond</keyword>
<dbReference type="Gene3D" id="1.10.225.10">
    <property type="entry name" value="Saposin-like"/>
    <property type="match status" value="1"/>
</dbReference>
<dbReference type="Proteomes" id="UP001177023">
    <property type="component" value="Unassembled WGS sequence"/>
</dbReference>
<evidence type="ECO:0000313" key="4">
    <source>
        <dbReference type="EMBL" id="CAJ0561436.1"/>
    </source>
</evidence>
<dbReference type="Pfam" id="PF03489">
    <property type="entry name" value="SapB_2"/>
    <property type="match status" value="1"/>
</dbReference>
<dbReference type="PROSITE" id="PS50015">
    <property type="entry name" value="SAP_B"/>
    <property type="match status" value="1"/>
</dbReference>
<name>A0AA36C686_9BILA</name>
<dbReference type="InterPro" id="IPR008138">
    <property type="entry name" value="SapB_2"/>
</dbReference>
<feature type="domain" description="Saposin B-type" evidence="3">
    <location>
        <begin position="49"/>
        <end position="127"/>
    </location>
</feature>
<protein>
    <recommendedName>
        <fullName evidence="3">Saposin B-type domain-containing protein</fullName>
    </recommendedName>
</protein>
<sequence>MWRHFFLIKNTKMRELMLLLLISSRILSMVIPSGSEYFWEEGWEWPGRRDTLCGCCKSIVTFIQSKIAEDAIQLQKDAEKECEDLFVGFFIAPCKAIVDVFFNQIYQDLKKGMNPTQVCTELRYCGN</sequence>
<dbReference type="EMBL" id="CATQJA010000553">
    <property type="protein sequence ID" value="CAJ0561436.1"/>
    <property type="molecule type" value="Genomic_DNA"/>
</dbReference>
<accession>A0AA36C686</accession>
<dbReference type="AlphaFoldDB" id="A0AA36C686"/>
<keyword evidence="5" id="KW-1185">Reference proteome</keyword>
<keyword evidence="2" id="KW-0732">Signal</keyword>
<gene>
    <name evidence="4" type="ORF">MSPICULIGERA_LOCUS1830</name>
</gene>
<organism evidence="4 5">
    <name type="scientific">Mesorhabditis spiculigera</name>
    <dbReference type="NCBI Taxonomy" id="96644"/>
    <lineage>
        <taxon>Eukaryota</taxon>
        <taxon>Metazoa</taxon>
        <taxon>Ecdysozoa</taxon>
        <taxon>Nematoda</taxon>
        <taxon>Chromadorea</taxon>
        <taxon>Rhabditida</taxon>
        <taxon>Rhabditina</taxon>
        <taxon>Rhabditomorpha</taxon>
        <taxon>Rhabditoidea</taxon>
        <taxon>Rhabditidae</taxon>
        <taxon>Mesorhabditinae</taxon>
        <taxon>Mesorhabditis</taxon>
    </lineage>
</organism>
<comment type="caution">
    <text evidence="4">The sequence shown here is derived from an EMBL/GenBank/DDBJ whole genome shotgun (WGS) entry which is preliminary data.</text>
</comment>
<feature type="chain" id="PRO_5041364534" description="Saposin B-type domain-containing protein" evidence="2">
    <location>
        <begin position="29"/>
        <end position="127"/>
    </location>
</feature>